<keyword evidence="1 2" id="KW-0808">Transferase</keyword>
<reference evidence="2 3" key="1">
    <citation type="submission" date="2018-03" db="EMBL/GenBank/DDBJ databases">
        <authorList>
            <person name="Keele B.F."/>
        </authorList>
    </citation>
    <scope>NUCLEOTIDE SEQUENCE [LARGE SCALE GENOMIC DNA]</scope>
    <source>
        <strain evidence="2 3">IB-3</strain>
    </source>
</reference>
<name>A0A2R7YTN7_9ACTN</name>
<evidence type="ECO:0000313" key="2">
    <source>
        <dbReference type="EMBL" id="PUA79757.1"/>
    </source>
</evidence>
<keyword evidence="3" id="KW-1185">Reference proteome</keyword>
<dbReference type="EMBL" id="PYXZ01000008">
    <property type="protein sequence ID" value="PUA79757.1"/>
    <property type="molecule type" value="Genomic_DNA"/>
</dbReference>
<dbReference type="SUPFAM" id="SSF52540">
    <property type="entry name" value="P-loop containing nucleoside triphosphate hydrolases"/>
    <property type="match status" value="1"/>
</dbReference>
<dbReference type="PANTHER" id="PTHR10605">
    <property type="entry name" value="HEPARAN SULFATE SULFOTRANSFERASE"/>
    <property type="match status" value="1"/>
</dbReference>
<organism evidence="2 3">
    <name type="scientific">Nocardioides currus</name>
    <dbReference type="NCBI Taxonomy" id="2133958"/>
    <lineage>
        <taxon>Bacteria</taxon>
        <taxon>Bacillati</taxon>
        <taxon>Actinomycetota</taxon>
        <taxon>Actinomycetes</taxon>
        <taxon>Propionibacteriales</taxon>
        <taxon>Nocardioidaceae</taxon>
        <taxon>Nocardioides</taxon>
    </lineage>
</organism>
<dbReference type="AlphaFoldDB" id="A0A2R7YTN7"/>
<evidence type="ECO:0000313" key="3">
    <source>
        <dbReference type="Proteomes" id="UP000244867"/>
    </source>
</evidence>
<dbReference type="PANTHER" id="PTHR10605:SF56">
    <property type="entry name" value="BIFUNCTIONAL HEPARAN SULFATE N-DEACETYLASE_N-SULFOTRANSFERASE"/>
    <property type="match status" value="1"/>
</dbReference>
<evidence type="ECO:0000256" key="1">
    <source>
        <dbReference type="ARBA" id="ARBA00022679"/>
    </source>
</evidence>
<dbReference type="InterPro" id="IPR037359">
    <property type="entry name" value="NST/OST"/>
</dbReference>
<accession>A0A2R7YTN7</accession>
<dbReference type="Gene3D" id="3.40.50.300">
    <property type="entry name" value="P-loop containing nucleotide triphosphate hydrolases"/>
    <property type="match status" value="1"/>
</dbReference>
<dbReference type="GO" id="GO:0008146">
    <property type="term" value="F:sulfotransferase activity"/>
    <property type="evidence" value="ECO:0007669"/>
    <property type="project" value="InterPro"/>
</dbReference>
<dbReference type="InterPro" id="IPR027417">
    <property type="entry name" value="P-loop_NTPase"/>
</dbReference>
<proteinExistence type="predicted"/>
<comment type="caution">
    <text evidence="2">The sequence shown here is derived from an EMBL/GenBank/DDBJ whole genome shotgun (WGS) entry which is preliminary data.</text>
</comment>
<dbReference type="Pfam" id="PF13469">
    <property type="entry name" value="Sulfotransfer_3"/>
    <property type="match status" value="1"/>
</dbReference>
<dbReference type="OrthoDB" id="4508169at2"/>
<sequence length="328" mass="37650">MTRAPRPDFLVIGAPKAGTTALHAALAQHPDVFVSSPKEPKFWLCDGEPPPAWCGPGDKHSQQEWIWREDDYAELFSQAREDQVRGESTPFYLWSRGAHRRIGEALPDVRLIAVVRDPIDRAYSNWMHLWSDGLEPESDFETAFARQDQRVRAGWAPFWRYRDLGRYGEQLEHLNRHVDPERVLVLRYRDLVDDPRSAVDRVSRFLGIREGLVDHIPRDNSRGFVHPGWRPRLAGPVVRGGARLGQFAPPQVWRVLHPSFISLLGERGEAHRPRLRADQRERMQHAFADDIALLGRLTGQDFGDWLSRESRGSFSERAATVTQLSAHR</sequence>
<gene>
    <name evidence="2" type="ORF">C7S10_16875</name>
</gene>
<dbReference type="RefSeq" id="WP_108345620.1">
    <property type="nucleotide sequence ID" value="NZ_PYXZ01000008.1"/>
</dbReference>
<dbReference type="Proteomes" id="UP000244867">
    <property type="component" value="Unassembled WGS sequence"/>
</dbReference>
<protein>
    <submittedName>
        <fullName evidence="2">Sulfotransferase</fullName>
    </submittedName>
</protein>